<dbReference type="EMBL" id="CYZT01000833">
    <property type="protein sequence ID" value="CUQ27183.1"/>
    <property type="molecule type" value="Genomic_DNA"/>
</dbReference>
<dbReference type="AlphaFoldDB" id="A0A174UXI8"/>
<organism evidence="1 2">
    <name type="scientific">Flavonifractor plautii</name>
    <name type="common">Fusobacterium plautii</name>
    <dbReference type="NCBI Taxonomy" id="292800"/>
    <lineage>
        <taxon>Bacteria</taxon>
        <taxon>Bacillati</taxon>
        <taxon>Bacillota</taxon>
        <taxon>Clostridia</taxon>
        <taxon>Eubacteriales</taxon>
        <taxon>Oscillospiraceae</taxon>
        <taxon>Flavonifractor</taxon>
    </lineage>
</organism>
<name>A0A174UXI8_FLAPL</name>
<evidence type="ECO:0000313" key="1">
    <source>
        <dbReference type="EMBL" id="CUQ27183.1"/>
    </source>
</evidence>
<dbReference type="Proteomes" id="UP000095746">
    <property type="component" value="Unassembled WGS sequence"/>
</dbReference>
<evidence type="ECO:0000313" key="2">
    <source>
        <dbReference type="Proteomes" id="UP000095746"/>
    </source>
</evidence>
<proteinExistence type="predicted"/>
<accession>A0A174UXI8</accession>
<gene>
    <name evidence="1" type="ORF">ERS852411_04180</name>
</gene>
<sequence>MLLPSPMKHIFSPSSLALRSRMVMRSASTWQGWAKSVRPLMTGMSAYRASFSTSSWE</sequence>
<protein>
    <submittedName>
        <fullName evidence="1">Uncharacterized protein</fullName>
    </submittedName>
</protein>
<reference evidence="1 2" key="1">
    <citation type="submission" date="2015-09" db="EMBL/GenBank/DDBJ databases">
        <authorList>
            <consortium name="Pathogen Informatics"/>
        </authorList>
    </citation>
    <scope>NUCLEOTIDE SEQUENCE [LARGE SCALE GENOMIC DNA]</scope>
    <source>
        <strain evidence="1 2">2789STDY5608854</strain>
    </source>
</reference>